<organism evidence="1 2">
    <name type="scientific">Tunturiibacter lichenicola</name>
    <dbReference type="NCBI Taxonomy" id="2051959"/>
    <lineage>
        <taxon>Bacteria</taxon>
        <taxon>Pseudomonadati</taxon>
        <taxon>Acidobacteriota</taxon>
        <taxon>Terriglobia</taxon>
        <taxon>Terriglobales</taxon>
        <taxon>Acidobacteriaceae</taxon>
        <taxon>Tunturiibacter</taxon>
    </lineage>
</organism>
<sequence>MAIGAAWGGGWGYHCGWGHTSNVTINHHNTFVNNSYRTNVNRPSQLPAGEATIGSTILNTAAALLTQTGQPQPNMAALPGAIRWPAGRRTQVRTRGSSVADNRQARWIAPAPTGNGRARWIAADLVGNSPAR</sequence>
<name>A0A7Y9T3U4_9BACT</name>
<evidence type="ECO:0000313" key="2">
    <source>
        <dbReference type="Proteomes" id="UP000534186"/>
    </source>
</evidence>
<comment type="caution">
    <text evidence="1">The sequence shown here is derived from an EMBL/GenBank/DDBJ whole genome shotgun (WGS) entry which is preliminary data.</text>
</comment>
<accession>A0A7Y9T3U4</accession>
<dbReference type="AlphaFoldDB" id="A0A7Y9T3U4"/>
<reference evidence="1 2" key="1">
    <citation type="submission" date="2020-07" db="EMBL/GenBank/DDBJ databases">
        <title>Genomic Encyclopedia of Type Strains, Phase IV (KMG-V): Genome sequencing to study the core and pangenomes of soil and plant-associated prokaryotes.</title>
        <authorList>
            <person name="Whitman W."/>
        </authorList>
    </citation>
    <scope>NUCLEOTIDE SEQUENCE [LARGE SCALE GENOMIC DNA]</scope>
    <source>
        <strain evidence="1 2">M8UP30</strain>
    </source>
</reference>
<protein>
    <submittedName>
        <fullName evidence="1">Uncharacterized protein</fullName>
    </submittedName>
</protein>
<proteinExistence type="predicted"/>
<evidence type="ECO:0000313" key="1">
    <source>
        <dbReference type="EMBL" id="NYF50729.1"/>
    </source>
</evidence>
<gene>
    <name evidence="1" type="ORF">HDF12_001094</name>
</gene>
<dbReference type="EMBL" id="JACCCV010000001">
    <property type="protein sequence ID" value="NYF50729.1"/>
    <property type="molecule type" value="Genomic_DNA"/>
</dbReference>
<dbReference type="Proteomes" id="UP000534186">
    <property type="component" value="Unassembled WGS sequence"/>
</dbReference>